<gene>
    <name evidence="2" type="ORF">MRATA1EN1_LOCUS26776</name>
</gene>
<reference evidence="2" key="1">
    <citation type="submission" date="2023-04" db="EMBL/GenBank/DDBJ databases">
        <authorList>
            <consortium name="ELIXIR-Norway"/>
        </authorList>
    </citation>
    <scope>NUCLEOTIDE SEQUENCE [LARGE SCALE GENOMIC DNA]</scope>
</reference>
<proteinExistence type="predicted"/>
<evidence type="ECO:0000256" key="1">
    <source>
        <dbReference type="SAM" id="MobiDB-lite"/>
    </source>
</evidence>
<accession>A0ABN8ZVP9</accession>
<dbReference type="EMBL" id="OX459943">
    <property type="protein sequence ID" value="CAI9177814.1"/>
    <property type="molecule type" value="Genomic_DNA"/>
</dbReference>
<evidence type="ECO:0000313" key="2">
    <source>
        <dbReference type="EMBL" id="CAI9177814.1"/>
    </source>
</evidence>
<dbReference type="Proteomes" id="UP001176941">
    <property type="component" value="Chromosome 7"/>
</dbReference>
<sequence length="94" mass="9663">MWNRPGRTGALAHAPRGAQPQSGAAGLKRSWGVAGVNGRSSLREGLLRPTLTAGGSTGRLKGSVPSLRSCGRLRVTGKANVLLGATALRPLRNP</sequence>
<organism evidence="2 3">
    <name type="scientific">Rangifer tarandus platyrhynchus</name>
    <name type="common">Svalbard reindeer</name>
    <dbReference type="NCBI Taxonomy" id="3082113"/>
    <lineage>
        <taxon>Eukaryota</taxon>
        <taxon>Metazoa</taxon>
        <taxon>Chordata</taxon>
        <taxon>Craniata</taxon>
        <taxon>Vertebrata</taxon>
        <taxon>Euteleostomi</taxon>
        <taxon>Mammalia</taxon>
        <taxon>Eutheria</taxon>
        <taxon>Laurasiatheria</taxon>
        <taxon>Artiodactyla</taxon>
        <taxon>Ruminantia</taxon>
        <taxon>Pecora</taxon>
        <taxon>Cervidae</taxon>
        <taxon>Odocoileinae</taxon>
        <taxon>Rangifer</taxon>
    </lineage>
</organism>
<protein>
    <submittedName>
        <fullName evidence="2">Uncharacterized protein</fullName>
    </submittedName>
</protein>
<keyword evidence="3" id="KW-1185">Reference proteome</keyword>
<name>A0ABN8ZVP9_RANTA</name>
<feature type="region of interest" description="Disordered" evidence="1">
    <location>
        <begin position="1"/>
        <end position="30"/>
    </location>
</feature>
<evidence type="ECO:0000313" key="3">
    <source>
        <dbReference type="Proteomes" id="UP001176941"/>
    </source>
</evidence>